<evidence type="ECO:0000256" key="1">
    <source>
        <dbReference type="ARBA" id="ARBA00022603"/>
    </source>
</evidence>
<dbReference type="EMBL" id="MUXN01000023">
    <property type="protein sequence ID" value="OOC02948.1"/>
    <property type="molecule type" value="Genomic_DNA"/>
</dbReference>
<sequence length="167" mass="18155">MIVSSAGRGTIAGSRAMASQFDTAARAYEASAQDIPIRRYIEYPSIRTLCGGVHDKVVIDLGCGTGLYSRRLAQWGARRVFGVDISEGMLAQAGEIEDDAPLGITYLRRDLTRPCECEQEYAHLSGQVDLVLAVYVLCYATSVTSLEAMCRNARQDLGQTESSSPPR</sequence>
<evidence type="ECO:0000256" key="2">
    <source>
        <dbReference type="ARBA" id="ARBA00022679"/>
    </source>
</evidence>
<dbReference type="InterPro" id="IPR029063">
    <property type="entry name" value="SAM-dependent_MTases_sf"/>
</dbReference>
<evidence type="ECO:0000259" key="3">
    <source>
        <dbReference type="Pfam" id="PF13649"/>
    </source>
</evidence>
<dbReference type="PANTHER" id="PTHR43861:SF1">
    <property type="entry name" value="TRANS-ACONITATE 2-METHYLTRANSFERASE"/>
    <property type="match status" value="1"/>
</dbReference>
<dbReference type="Gene3D" id="3.40.50.150">
    <property type="entry name" value="Vaccinia Virus protein VP39"/>
    <property type="match status" value="1"/>
</dbReference>
<accession>A0ABX3J967</accession>
<comment type="caution">
    <text evidence="4">The sequence shown here is derived from an EMBL/GenBank/DDBJ whole genome shotgun (WGS) entry which is preliminary data.</text>
</comment>
<dbReference type="RefSeq" id="WP_157376436.1">
    <property type="nucleotide sequence ID" value="NZ_ANMG01000067.1"/>
</dbReference>
<protein>
    <recommendedName>
        <fullName evidence="3">Methyltransferase domain-containing protein</fullName>
    </recommendedName>
</protein>
<dbReference type="Pfam" id="PF13649">
    <property type="entry name" value="Methyltransf_25"/>
    <property type="match status" value="1"/>
</dbReference>
<feature type="domain" description="Methyltransferase" evidence="3">
    <location>
        <begin position="58"/>
        <end position="155"/>
    </location>
</feature>
<keyword evidence="2" id="KW-0808">Transferase</keyword>
<name>A0ABX3J967_9PSEU</name>
<dbReference type="PANTHER" id="PTHR43861">
    <property type="entry name" value="TRANS-ACONITATE 2-METHYLTRANSFERASE-RELATED"/>
    <property type="match status" value="1"/>
</dbReference>
<keyword evidence="5" id="KW-1185">Reference proteome</keyword>
<gene>
    <name evidence="4" type="ORF">B0293_28635</name>
</gene>
<dbReference type="Proteomes" id="UP000188551">
    <property type="component" value="Unassembled WGS sequence"/>
</dbReference>
<dbReference type="CDD" id="cd02440">
    <property type="entry name" value="AdoMet_MTases"/>
    <property type="match status" value="1"/>
</dbReference>
<dbReference type="SUPFAM" id="SSF53335">
    <property type="entry name" value="S-adenosyl-L-methionine-dependent methyltransferases"/>
    <property type="match status" value="1"/>
</dbReference>
<reference evidence="4 5" key="1">
    <citation type="submission" date="2017-02" db="EMBL/GenBank/DDBJ databases">
        <title>Amycolatopsis azurea DSM 43854 draft genome.</title>
        <authorList>
            <person name="Mayilraj S."/>
        </authorList>
    </citation>
    <scope>NUCLEOTIDE SEQUENCE [LARGE SCALE GENOMIC DNA]</scope>
    <source>
        <strain evidence="4 5">DSM 43854</strain>
    </source>
</reference>
<evidence type="ECO:0000313" key="5">
    <source>
        <dbReference type="Proteomes" id="UP000188551"/>
    </source>
</evidence>
<dbReference type="InterPro" id="IPR041698">
    <property type="entry name" value="Methyltransf_25"/>
</dbReference>
<proteinExistence type="predicted"/>
<evidence type="ECO:0000313" key="4">
    <source>
        <dbReference type="EMBL" id="OOC02948.1"/>
    </source>
</evidence>
<keyword evidence="1" id="KW-0489">Methyltransferase</keyword>
<organism evidence="4 5">
    <name type="scientific">Amycolatopsis azurea DSM 43854</name>
    <dbReference type="NCBI Taxonomy" id="1238180"/>
    <lineage>
        <taxon>Bacteria</taxon>
        <taxon>Bacillati</taxon>
        <taxon>Actinomycetota</taxon>
        <taxon>Actinomycetes</taxon>
        <taxon>Pseudonocardiales</taxon>
        <taxon>Pseudonocardiaceae</taxon>
        <taxon>Amycolatopsis</taxon>
    </lineage>
</organism>